<feature type="transmembrane region" description="Helical" evidence="1">
    <location>
        <begin position="205"/>
        <end position="224"/>
    </location>
</feature>
<evidence type="ECO:0000256" key="2">
    <source>
        <dbReference type="SAM" id="SignalP"/>
    </source>
</evidence>
<feature type="signal peptide" evidence="2">
    <location>
        <begin position="1"/>
        <end position="33"/>
    </location>
</feature>
<organism evidence="3 4">
    <name type="scientific">Vagococcus proximus</name>
    <dbReference type="NCBI Taxonomy" id="2991417"/>
    <lineage>
        <taxon>Bacteria</taxon>
        <taxon>Bacillati</taxon>
        <taxon>Bacillota</taxon>
        <taxon>Bacilli</taxon>
        <taxon>Lactobacillales</taxon>
        <taxon>Enterococcaceae</taxon>
        <taxon>Vagococcus</taxon>
    </lineage>
</organism>
<gene>
    <name evidence="3" type="ORF">OL233_07960</name>
</gene>
<proteinExistence type="predicted"/>
<protein>
    <submittedName>
        <fullName evidence="3">LPXTG cell wall anchor domain-containing protein</fullName>
    </submittedName>
</protein>
<dbReference type="EMBL" id="JAPDSH010000005">
    <property type="protein sequence ID" value="MDF0480227.1"/>
    <property type="molecule type" value="Genomic_DNA"/>
</dbReference>
<feature type="chain" id="PRO_5045486305" evidence="2">
    <location>
        <begin position="34"/>
        <end position="231"/>
    </location>
</feature>
<keyword evidence="2" id="KW-0732">Signal</keyword>
<keyword evidence="4" id="KW-1185">Reference proteome</keyword>
<sequence length="231" mass="25716">MSGLFLFKKSYSLIMLTLSVLFVSLAFGTQVEAATLPDGFLIGDESGIKVSKQGGYFFNLENIRPGDTTDKKLIIKNQNKEPYRLHLEIKPKSHQGKINLIEALHMTMEDNNGLLYDGNLCSNSDNITLSSKDLDFGIIQPSEERTISIHLKMTSDSSYWDFYSGESSAEVLWQFAAVTDIDATTNKTDPPKKQGWLPQTGEKNLTILALIGVGISCFVGRCFMKKSQKTE</sequence>
<accession>A0ABT5X2J4</accession>
<dbReference type="Proteomes" id="UP001147148">
    <property type="component" value="Unassembled WGS sequence"/>
</dbReference>
<keyword evidence="1" id="KW-0472">Membrane</keyword>
<name>A0ABT5X2J4_9ENTE</name>
<evidence type="ECO:0000313" key="4">
    <source>
        <dbReference type="Proteomes" id="UP001147148"/>
    </source>
</evidence>
<reference evidence="3" key="1">
    <citation type="submission" date="2022-10" db="EMBL/GenBank/DDBJ databases">
        <title>Vagococcus sp. isolated from poultry meat.</title>
        <authorList>
            <person name="Johansson P."/>
            <person name="Bjorkroth J."/>
        </authorList>
    </citation>
    <scope>NUCLEOTIDE SEQUENCE</scope>
    <source>
        <strain evidence="3">PNs007</strain>
    </source>
</reference>
<dbReference type="NCBIfam" id="TIGR01167">
    <property type="entry name" value="LPXTG_anchor"/>
    <property type="match status" value="1"/>
</dbReference>
<evidence type="ECO:0000256" key="1">
    <source>
        <dbReference type="SAM" id="Phobius"/>
    </source>
</evidence>
<comment type="caution">
    <text evidence="3">The sequence shown here is derived from an EMBL/GenBank/DDBJ whole genome shotgun (WGS) entry which is preliminary data.</text>
</comment>
<evidence type="ECO:0000313" key="3">
    <source>
        <dbReference type="EMBL" id="MDF0480227.1"/>
    </source>
</evidence>
<keyword evidence="1" id="KW-0812">Transmembrane</keyword>
<keyword evidence="1" id="KW-1133">Transmembrane helix</keyword>